<reference evidence="12 13" key="1">
    <citation type="submission" date="2019-07" db="EMBL/GenBank/DDBJ databases">
        <title>New species of Amycolatopsis and Streptomyces.</title>
        <authorList>
            <person name="Duangmal K."/>
            <person name="Teo W.F.A."/>
            <person name="Lipun K."/>
        </authorList>
    </citation>
    <scope>NUCLEOTIDE SEQUENCE [LARGE SCALE GENOMIC DNA]</scope>
    <source>
        <strain evidence="12 13">JCM 30562</strain>
    </source>
</reference>
<evidence type="ECO:0000256" key="7">
    <source>
        <dbReference type="ARBA" id="ARBA00022793"/>
    </source>
</evidence>
<dbReference type="GO" id="GO:0019748">
    <property type="term" value="P:secondary metabolic process"/>
    <property type="evidence" value="ECO:0007669"/>
    <property type="project" value="TreeGrafter"/>
</dbReference>
<dbReference type="SUPFAM" id="SSF51556">
    <property type="entry name" value="Metallo-dependent hydrolases"/>
    <property type="match status" value="1"/>
</dbReference>
<evidence type="ECO:0000313" key="12">
    <source>
        <dbReference type="EMBL" id="TVT25028.1"/>
    </source>
</evidence>
<dbReference type="EC" id="4.1.1.45" evidence="4"/>
<gene>
    <name evidence="12" type="ORF">FNH06_04200</name>
</gene>
<feature type="domain" description="Amidohydrolase-related" evidence="11">
    <location>
        <begin position="7"/>
        <end position="301"/>
    </location>
</feature>
<dbReference type="GO" id="GO:0005829">
    <property type="term" value="C:cytosol"/>
    <property type="evidence" value="ECO:0007669"/>
    <property type="project" value="TreeGrafter"/>
</dbReference>
<evidence type="ECO:0000256" key="3">
    <source>
        <dbReference type="ARBA" id="ARBA00011245"/>
    </source>
</evidence>
<evidence type="ECO:0000256" key="8">
    <source>
        <dbReference type="ARBA" id="ARBA00022833"/>
    </source>
</evidence>
<dbReference type="EMBL" id="VJZA01000004">
    <property type="protein sequence ID" value="TVT25028.1"/>
    <property type="molecule type" value="Genomic_DNA"/>
</dbReference>
<evidence type="ECO:0000256" key="5">
    <source>
        <dbReference type="ARBA" id="ARBA00021214"/>
    </source>
</evidence>
<dbReference type="RefSeq" id="WP_144633832.1">
    <property type="nucleotide sequence ID" value="NZ_BNAX01000032.1"/>
</dbReference>
<keyword evidence="6" id="KW-0479">Metal-binding</keyword>
<comment type="pathway">
    <text evidence="1">Secondary metabolite metabolism; quinolate metabolism.</text>
</comment>
<keyword evidence="12" id="KW-0378">Hydrolase</keyword>
<name>A0A558AL77_9PSEU</name>
<dbReference type="PANTHER" id="PTHR21240:SF27">
    <property type="entry name" value="2-AMINO-3-CARBOXYMUCONATE-6-SEMIALDEHYDE DECARBOXYLASE"/>
    <property type="match status" value="1"/>
</dbReference>
<dbReference type="Pfam" id="PF04909">
    <property type="entry name" value="Amidohydro_2"/>
    <property type="match status" value="1"/>
</dbReference>
<evidence type="ECO:0000313" key="13">
    <source>
        <dbReference type="Proteomes" id="UP000318578"/>
    </source>
</evidence>
<evidence type="ECO:0000256" key="6">
    <source>
        <dbReference type="ARBA" id="ARBA00022723"/>
    </source>
</evidence>
<dbReference type="InterPro" id="IPR032466">
    <property type="entry name" value="Metal_Hydrolase"/>
</dbReference>
<dbReference type="InterPro" id="IPR032465">
    <property type="entry name" value="ACMSD"/>
</dbReference>
<dbReference type="AlphaFoldDB" id="A0A558AL77"/>
<dbReference type="InterPro" id="IPR006680">
    <property type="entry name" value="Amidohydro-rel"/>
</dbReference>
<organism evidence="12 13">
    <name type="scientific">Amycolatopsis acidiphila</name>
    <dbReference type="NCBI Taxonomy" id="715473"/>
    <lineage>
        <taxon>Bacteria</taxon>
        <taxon>Bacillati</taxon>
        <taxon>Actinomycetota</taxon>
        <taxon>Actinomycetes</taxon>
        <taxon>Pseudonocardiales</taxon>
        <taxon>Pseudonocardiaceae</taxon>
        <taxon>Amycolatopsis</taxon>
    </lineage>
</organism>
<dbReference type="Proteomes" id="UP000318578">
    <property type="component" value="Unassembled WGS sequence"/>
</dbReference>
<proteinExistence type="inferred from homology"/>
<keyword evidence="13" id="KW-1185">Reference proteome</keyword>
<evidence type="ECO:0000256" key="4">
    <source>
        <dbReference type="ARBA" id="ARBA00012365"/>
    </source>
</evidence>
<dbReference type="PANTHER" id="PTHR21240">
    <property type="entry name" value="2-AMINO-3-CARBOXYLMUCONATE-6-SEMIALDEHYDE DECARBOXYLASE"/>
    <property type="match status" value="1"/>
</dbReference>
<dbReference type="GO" id="GO:0046872">
    <property type="term" value="F:metal ion binding"/>
    <property type="evidence" value="ECO:0007669"/>
    <property type="project" value="UniProtKB-KW"/>
</dbReference>
<evidence type="ECO:0000256" key="2">
    <source>
        <dbReference type="ARBA" id="ARBA00005871"/>
    </source>
</evidence>
<comment type="similarity">
    <text evidence="2">Belongs to the metallo-dependent hydrolases superfamily. ACMSD family.</text>
</comment>
<evidence type="ECO:0000259" key="11">
    <source>
        <dbReference type="Pfam" id="PF04909"/>
    </source>
</evidence>
<dbReference type="GO" id="GO:0016787">
    <property type="term" value="F:hydrolase activity"/>
    <property type="evidence" value="ECO:0007669"/>
    <property type="project" value="UniProtKB-KW"/>
</dbReference>
<evidence type="ECO:0000256" key="1">
    <source>
        <dbReference type="ARBA" id="ARBA00005079"/>
    </source>
</evidence>
<evidence type="ECO:0000256" key="9">
    <source>
        <dbReference type="ARBA" id="ARBA00023239"/>
    </source>
</evidence>
<sequence length="331" mass="35582">MPPVTAVDVHAHYLGTDANFPGAPRLDAEHGRILRGDEVFRRVQPMLWDVPLRLAEMDRAGISHQVVSPVPVTMEHACAPGTDSAYARVMNDSIAAACASSGGRLLGLGCLPLHDVDAAVAELARCRRIGLRGVEIGTRVSDLDLDAPALNDFWAACDATGSAVFVHPVEGGRGVLRRAGAPYDLGLGMLTDTAIAAAALVFGGVLDRYERLRVGLAHGCGSFPWAYPRLRLAAGLTSDRDPADSDRHVRRLYADTLVFDDEHLRLLVHRFGAQRLLLGSDAPFFPGQMTRSMRSAEALPEPGLLARNALDFLGLADVIVNEGEHIHDPDQ</sequence>
<dbReference type="Gene3D" id="3.20.20.140">
    <property type="entry name" value="Metal-dependent hydrolases"/>
    <property type="match status" value="1"/>
</dbReference>
<keyword evidence="9" id="KW-0456">Lyase</keyword>
<keyword evidence="8" id="KW-0862">Zinc</keyword>
<dbReference type="OrthoDB" id="8673173at2"/>
<comment type="caution">
    <text evidence="12">The sequence shown here is derived from an EMBL/GenBank/DDBJ whole genome shotgun (WGS) entry which is preliminary data.</text>
</comment>
<accession>A0A558AL77</accession>
<evidence type="ECO:0000256" key="10">
    <source>
        <dbReference type="ARBA" id="ARBA00031120"/>
    </source>
</evidence>
<keyword evidence="7" id="KW-0210">Decarboxylase</keyword>
<dbReference type="GO" id="GO:0001760">
    <property type="term" value="F:aminocarboxymuconate-semialdehyde decarboxylase activity"/>
    <property type="evidence" value="ECO:0007669"/>
    <property type="project" value="UniProtKB-EC"/>
</dbReference>
<protein>
    <recommendedName>
        <fullName evidence="5">2-amino-3-carboxymuconate-6-semialdehyde decarboxylase</fullName>
        <ecNumber evidence="4">4.1.1.45</ecNumber>
    </recommendedName>
    <alternativeName>
        <fullName evidence="10">Picolinate carboxylase</fullName>
    </alternativeName>
</protein>
<comment type="subunit">
    <text evidence="3">Monomer.</text>
</comment>